<dbReference type="InterPro" id="IPR000998">
    <property type="entry name" value="MAM_dom"/>
</dbReference>
<dbReference type="Pfam" id="PF08309">
    <property type="entry name" value="LVIVD"/>
    <property type="match status" value="1"/>
</dbReference>
<dbReference type="RefSeq" id="WP_145201538.1">
    <property type="nucleotide sequence ID" value="NZ_CP036434.1"/>
</dbReference>
<proteinExistence type="predicted"/>
<dbReference type="Proteomes" id="UP000320390">
    <property type="component" value="Chromosome"/>
</dbReference>
<evidence type="ECO:0000259" key="2">
    <source>
        <dbReference type="PROSITE" id="PS50060"/>
    </source>
</evidence>
<evidence type="ECO:0000313" key="3">
    <source>
        <dbReference type="EMBL" id="QDV08594.1"/>
    </source>
</evidence>
<evidence type="ECO:0000313" key="4">
    <source>
        <dbReference type="Proteomes" id="UP000320390"/>
    </source>
</evidence>
<protein>
    <submittedName>
        <fullName evidence="3">LVIVD repeat protein</fullName>
    </submittedName>
</protein>
<dbReference type="OrthoDB" id="9815940at2"/>
<feature type="chain" id="PRO_5021892833" evidence="1">
    <location>
        <begin position="35"/>
        <end position="861"/>
    </location>
</feature>
<keyword evidence="1" id="KW-0732">Signal</keyword>
<dbReference type="Gene3D" id="2.60.120.260">
    <property type="entry name" value="Galactose-binding domain-like"/>
    <property type="match status" value="1"/>
</dbReference>
<dbReference type="SUPFAM" id="SSF50969">
    <property type="entry name" value="YVTN repeat-like/Quinoprotein amine dehydrogenase"/>
    <property type="match status" value="1"/>
</dbReference>
<dbReference type="InterPro" id="IPR011044">
    <property type="entry name" value="Quino_amine_DH_bsu"/>
</dbReference>
<feature type="domain" description="MAM" evidence="2">
    <location>
        <begin position="540"/>
        <end position="722"/>
    </location>
</feature>
<evidence type="ECO:0000256" key="1">
    <source>
        <dbReference type="SAM" id="SignalP"/>
    </source>
</evidence>
<dbReference type="GO" id="GO:0005576">
    <property type="term" value="C:extracellular region"/>
    <property type="evidence" value="ECO:0007669"/>
    <property type="project" value="TreeGrafter"/>
</dbReference>
<gene>
    <name evidence="3" type="ORF">Poly30_41470</name>
</gene>
<sequence precursor="true">MTASPTHRSSGRTALRYSLALTGLGLTFAASAVAHEDDPKILDRKPPVAGSGFQAGVPMGALLPGGGANTAASSGFPASGVQLESWLTLGDLGNGNDNGNDCWGYVSPSGREYALMGTTSATVVVEITNPGAPVVIQRIPGPSSTWRDIKTYQDRAYTVSEGGNGIQVINLSNVDNGVVSLETTITGNGTDASHNVAIDEDSGFLYRSGGGSNGLRIYSLANPGNPVFVGQWNTRYVHDVQVVTYTTGAFAGREIAYCCAGLNGGFQDTGLTVVDVTNKANPVVLSQIAYPSREYSHQGWLSEDRTRFYLGDELDEGNSVSLTTTHIFDVSDPANATYIGQFDNGDPAIGHNMYSHDGKLFQANYTSGLRVFDLANLDNPTEMAYFDTAPTSTSASFNGLWSCYPYFPSGVVIGSDIESGLFVWTVEEPELEVQLVAAAPELIDPSGASVDVTITELLPGALDPSSPVLVYDIGAGATSVALASNGGTSYTANFPALPCGTAVNWYIQAGSMSGQTATAPEGAPTTTFAGLIGDQLIVARSDDMETTAGWVGGAAGDTATTGIWTRGNPIGTGAQPEDDHTPSGTSCWFTGQGGAGGGLGDNDVDGGTTTLLTPVIDMASLDAPIVSYFRWYSNDQGGAPNADVFRVEISNNGGSSWTLVEQVGPSGAGTSGGWIEHSFEVSSLVTPTSQMRMRFIASDLGTGSIVEAAIDDFKVTDIACGDGIGSLYCDANQNSAGRVGLIIGSGSNVVANNNLSLLAIDLPPNVNGYFVVSPNQAFVQNPAGSQGNLCVGSSTGRYINQIGNSGLFGEIPVVIDATSIPQPTGAIAVAPGDTLNFQLWHRDANPGVTSNFTRGYSVTFQ</sequence>
<dbReference type="EMBL" id="CP036434">
    <property type="protein sequence ID" value="QDV08594.1"/>
    <property type="molecule type" value="Genomic_DNA"/>
</dbReference>
<organism evidence="3 4">
    <name type="scientific">Saltatorellus ferox</name>
    <dbReference type="NCBI Taxonomy" id="2528018"/>
    <lineage>
        <taxon>Bacteria</taxon>
        <taxon>Pseudomonadati</taxon>
        <taxon>Planctomycetota</taxon>
        <taxon>Planctomycetia</taxon>
        <taxon>Planctomycetia incertae sedis</taxon>
        <taxon>Saltatorellus</taxon>
    </lineage>
</organism>
<dbReference type="PROSITE" id="PS50060">
    <property type="entry name" value="MAM_2"/>
    <property type="match status" value="1"/>
</dbReference>
<dbReference type="NCBIfam" id="TIGR04312">
    <property type="entry name" value="choice_anch_B"/>
    <property type="match status" value="1"/>
</dbReference>
<feature type="signal peptide" evidence="1">
    <location>
        <begin position="1"/>
        <end position="34"/>
    </location>
</feature>
<accession>A0A518EWX2</accession>
<dbReference type="InterPro" id="IPR013211">
    <property type="entry name" value="LVIVD"/>
</dbReference>
<dbReference type="PANTHER" id="PTHR38787:SF3">
    <property type="entry name" value="REGULATORY P DOMAIN-CONTAINING PROTEIN"/>
    <property type="match status" value="1"/>
</dbReference>
<name>A0A518EWX2_9BACT</name>
<dbReference type="InterPro" id="IPR027589">
    <property type="entry name" value="Choice_anch_B"/>
</dbReference>
<keyword evidence="4" id="KW-1185">Reference proteome</keyword>
<dbReference type="PANTHER" id="PTHR38787">
    <property type="entry name" value="REGULATORY P DOMAIN-CONTAINING PROTEIN"/>
    <property type="match status" value="1"/>
</dbReference>
<reference evidence="3 4" key="1">
    <citation type="submission" date="2019-02" db="EMBL/GenBank/DDBJ databases">
        <title>Deep-cultivation of Planctomycetes and their phenomic and genomic characterization uncovers novel biology.</title>
        <authorList>
            <person name="Wiegand S."/>
            <person name="Jogler M."/>
            <person name="Boedeker C."/>
            <person name="Pinto D."/>
            <person name="Vollmers J."/>
            <person name="Rivas-Marin E."/>
            <person name="Kohn T."/>
            <person name="Peeters S.H."/>
            <person name="Heuer A."/>
            <person name="Rast P."/>
            <person name="Oberbeckmann S."/>
            <person name="Bunk B."/>
            <person name="Jeske O."/>
            <person name="Meyerdierks A."/>
            <person name="Storesund J.E."/>
            <person name="Kallscheuer N."/>
            <person name="Luecker S."/>
            <person name="Lage O.M."/>
            <person name="Pohl T."/>
            <person name="Merkel B.J."/>
            <person name="Hornburger P."/>
            <person name="Mueller R.-W."/>
            <person name="Bruemmer F."/>
            <person name="Labrenz M."/>
            <person name="Spormann A.M."/>
            <person name="Op den Camp H."/>
            <person name="Overmann J."/>
            <person name="Amann R."/>
            <person name="Jetten M.S.M."/>
            <person name="Mascher T."/>
            <person name="Medema M.H."/>
            <person name="Devos D.P."/>
            <person name="Kaster A.-K."/>
            <person name="Ovreas L."/>
            <person name="Rohde M."/>
            <person name="Galperin M.Y."/>
            <person name="Jogler C."/>
        </authorList>
    </citation>
    <scope>NUCLEOTIDE SEQUENCE [LARGE SCALE GENOMIC DNA]</scope>
    <source>
        <strain evidence="3 4">Poly30</strain>
    </source>
</reference>
<dbReference type="GO" id="GO:0016020">
    <property type="term" value="C:membrane"/>
    <property type="evidence" value="ECO:0007669"/>
    <property type="project" value="InterPro"/>
</dbReference>
<dbReference type="AlphaFoldDB" id="A0A518EWX2"/>